<dbReference type="Proteomes" id="UP001386955">
    <property type="component" value="Unassembled WGS sequence"/>
</dbReference>
<evidence type="ECO:0000313" key="3">
    <source>
        <dbReference type="Proteomes" id="UP001386955"/>
    </source>
</evidence>
<sequence length="243" mass="27668">MKVPADPHAHTRTFVNLYRFWVSSSSISRFTLTANYHKLKFSSVTTPLKPKLALSNRPFLFLSPLRLATSYLRNSRFSGSYMCSGIILGVSIASAPVIAHAMDVAGDALVDDRELQDLSEEEENAHHLWRLARKFWLPVFFFLTVLTNLDDSIAILFIKLTLFLLSTKPNPFSVYVFVDQSLYASKVEVQDYKLLCLADVEVRDKKFTLVGILGSWWTLPHIPFWEGFSFVRNRIGSVLVKTT</sequence>
<feature type="transmembrane region" description="Helical" evidence="1">
    <location>
        <begin position="81"/>
        <end position="102"/>
    </location>
</feature>
<proteinExistence type="predicted"/>
<feature type="transmembrane region" description="Helical" evidence="1">
    <location>
        <begin position="135"/>
        <end position="158"/>
    </location>
</feature>
<accession>A0AAN9RQ31</accession>
<comment type="caution">
    <text evidence="2">The sequence shown here is derived from an EMBL/GenBank/DDBJ whole genome shotgun (WGS) entry which is preliminary data.</text>
</comment>
<keyword evidence="1" id="KW-0812">Transmembrane</keyword>
<organism evidence="2 3">
    <name type="scientific">Psophocarpus tetragonolobus</name>
    <name type="common">Winged bean</name>
    <name type="synonym">Dolichos tetragonolobus</name>
    <dbReference type="NCBI Taxonomy" id="3891"/>
    <lineage>
        <taxon>Eukaryota</taxon>
        <taxon>Viridiplantae</taxon>
        <taxon>Streptophyta</taxon>
        <taxon>Embryophyta</taxon>
        <taxon>Tracheophyta</taxon>
        <taxon>Spermatophyta</taxon>
        <taxon>Magnoliopsida</taxon>
        <taxon>eudicotyledons</taxon>
        <taxon>Gunneridae</taxon>
        <taxon>Pentapetalae</taxon>
        <taxon>rosids</taxon>
        <taxon>fabids</taxon>
        <taxon>Fabales</taxon>
        <taxon>Fabaceae</taxon>
        <taxon>Papilionoideae</taxon>
        <taxon>50 kb inversion clade</taxon>
        <taxon>NPAAA clade</taxon>
        <taxon>indigoferoid/millettioid clade</taxon>
        <taxon>Phaseoleae</taxon>
        <taxon>Psophocarpus</taxon>
    </lineage>
</organism>
<protein>
    <submittedName>
        <fullName evidence="2">Uncharacterized protein</fullName>
    </submittedName>
</protein>
<evidence type="ECO:0000256" key="1">
    <source>
        <dbReference type="SAM" id="Phobius"/>
    </source>
</evidence>
<keyword evidence="1" id="KW-1133">Transmembrane helix</keyword>
<gene>
    <name evidence="2" type="ORF">VNO78_34083</name>
</gene>
<dbReference type="EMBL" id="JAYMYS010000009">
    <property type="protein sequence ID" value="KAK7381411.1"/>
    <property type="molecule type" value="Genomic_DNA"/>
</dbReference>
<name>A0AAN9RQ31_PSOTE</name>
<keyword evidence="3" id="KW-1185">Reference proteome</keyword>
<keyword evidence="1" id="KW-0472">Membrane</keyword>
<evidence type="ECO:0000313" key="2">
    <source>
        <dbReference type="EMBL" id="KAK7381411.1"/>
    </source>
</evidence>
<reference evidence="2 3" key="1">
    <citation type="submission" date="2024-01" db="EMBL/GenBank/DDBJ databases">
        <title>The genomes of 5 underutilized Papilionoideae crops provide insights into root nodulation and disease resistanc.</title>
        <authorList>
            <person name="Jiang F."/>
        </authorList>
    </citation>
    <scope>NUCLEOTIDE SEQUENCE [LARGE SCALE GENOMIC DNA]</scope>
    <source>
        <strain evidence="2">DUOXIRENSHENG_FW03</strain>
        <tissue evidence="2">Leaves</tissue>
    </source>
</reference>
<dbReference type="AlphaFoldDB" id="A0AAN9RQ31"/>